<organism evidence="1 2">
    <name type="scientific">Panicum hallii var. hallii</name>
    <dbReference type="NCBI Taxonomy" id="1504633"/>
    <lineage>
        <taxon>Eukaryota</taxon>
        <taxon>Viridiplantae</taxon>
        <taxon>Streptophyta</taxon>
        <taxon>Embryophyta</taxon>
        <taxon>Tracheophyta</taxon>
        <taxon>Spermatophyta</taxon>
        <taxon>Magnoliopsida</taxon>
        <taxon>Liliopsida</taxon>
        <taxon>Poales</taxon>
        <taxon>Poaceae</taxon>
        <taxon>PACMAD clade</taxon>
        <taxon>Panicoideae</taxon>
        <taxon>Panicodae</taxon>
        <taxon>Paniceae</taxon>
        <taxon>Panicinae</taxon>
        <taxon>Panicum</taxon>
        <taxon>Panicum sect. Panicum</taxon>
    </lineage>
</organism>
<name>A0A2T7CB89_9POAL</name>
<protein>
    <submittedName>
        <fullName evidence="1">Uncharacterized protein</fullName>
    </submittedName>
</protein>
<evidence type="ECO:0000313" key="1">
    <source>
        <dbReference type="EMBL" id="PUZ40601.1"/>
    </source>
</evidence>
<gene>
    <name evidence="1" type="ORF">GQ55_9G438000</name>
</gene>
<proteinExistence type="predicted"/>
<accession>A0A2T7CB89</accession>
<keyword evidence="2" id="KW-1185">Reference proteome</keyword>
<reference evidence="1 2" key="1">
    <citation type="submission" date="2018-04" db="EMBL/GenBank/DDBJ databases">
        <title>WGS assembly of Panicum hallii var. hallii HAL2.</title>
        <authorList>
            <person name="Lovell J."/>
            <person name="Jenkins J."/>
            <person name="Lowry D."/>
            <person name="Mamidi S."/>
            <person name="Sreedasyam A."/>
            <person name="Weng X."/>
            <person name="Barry K."/>
            <person name="Bonette J."/>
            <person name="Campitelli B."/>
            <person name="Daum C."/>
            <person name="Gordon S."/>
            <person name="Gould B."/>
            <person name="Lipzen A."/>
            <person name="MacQueen A."/>
            <person name="Palacio-Mejia J."/>
            <person name="Plott C."/>
            <person name="Shakirov E."/>
            <person name="Shu S."/>
            <person name="Yoshinaga Y."/>
            <person name="Zane M."/>
            <person name="Rokhsar D."/>
            <person name="Grimwood J."/>
            <person name="Schmutz J."/>
            <person name="Juenger T."/>
        </authorList>
    </citation>
    <scope>NUCLEOTIDE SEQUENCE [LARGE SCALE GENOMIC DNA]</scope>
    <source>
        <strain evidence="2">cv. HAL2</strain>
    </source>
</reference>
<dbReference type="Proteomes" id="UP000244336">
    <property type="component" value="Chromosome 9"/>
</dbReference>
<dbReference type="Gramene" id="PUZ40601">
    <property type="protein sequence ID" value="PUZ40601"/>
    <property type="gene ID" value="GQ55_9G438000"/>
</dbReference>
<sequence>MHAGGGRMTRTFPCCTSTYVEFKKGLLIRGLAGGAPINHETENTSPCTHSCQSLPQLPQCCQLSFRSHEHETGNRTVRVRQTSSGSLNSFCNGLIALSKM</sequence>
<evidence type="ECO:0000313" key="2">
    <source>
        <dbReference type="Proteomes" id="UP000244336"/>
    </source>
</evidence>
<dbReference type="AlphaFoldDB" id="A0A2T7CB89"/>
<dbReference type="EMBL" id="CM009757">
    <property type="protein sequence ID" value="PUZ40601.1"/>
    <property type="molecule type" value="Genomic_DNA"/>
</dbReference>